<name>A0A252EIM4_9PROT</name>
<dbReference type="AlphaFoldDB" id="A0A252EIM4"/>
<gene>
    <name evidence="2" type="ORF">HK16_10545</name>
</gene>
<reference evidence="2 3" key="1">
    <citation type="submission" date="2014-06" db="EMBL/GenBank/DDBJ databases">
        <authorList>
            <person name="Ju J."/>
            <person name="Zhang J."/>
        </authorList>
    </citation>
    <scope>NUCLEOTIDE SEQUENCE [LARGE SCALE GENOMIC DNA]</scope>
    <source>
        <strain evidence="2">DmL_050</strain>
    </source>
</reference>
<dbReference type="Proteomes" id="UP000195072">
    <property type="component" value="Unassembled WGS sequence"/>
</dbReference>
<sequence>MINLIALWHTFGPAIETVGGGALGWYGRIARTRALTRRDRLDAGAQALRLTEMLTARERVLSDRLDTLQQHHWMLLDQVQDVYAEAIAVRLIVHDLDAIAGRPLRQFRPLPPYPFPAQDDQPAAGATAADTAEPRAVNTHG</sequence>
<feature type="compositionally biased region" description="Low complexity" evidence="1">
    <location>
        <begin position="116"/>
        <end position="141"/>
    </location>
</feature>
<feature type="region of interest" description="Disordered" evidence="1">
    <location>
        <begin position="110"/>
        <end position="141"/>
    </location>
</feature>
<evidence type="ECO:0000313" key="2">
    <source>
        <dbReference type="EMBL" id="OUL66315.1"/>
    </source>
</evidence>
<evidence type="ECO:0000256" key="1">
    <source>
        <dbReference type="SAM" id="MobiDB-lite"/>
    </source>
</evidence>
<proteinExistence type="predicted"/>
<evidence type="ECO:0000313" key="3">
    <source>
        <dbReference type="Proteomes" id="UP000195072"/>
    </source>
</evidence>
<dbReference type="EMBL" id="JOOZ01000036">
    <property type="protein sequence ID" value="OUL66315.1"/>
    <property type="molecule type" value="Genomic_DNA"/>
</dbReference>
<organism evidence="2 3">
    <name type="scientific">Acetobacter senegalensis</name>
    <dbReference type="NCBI Taxonomy" id="446692"/>
    <lineage>
        <taxon>Bacteria</taxon>
        <taxon>Pseudomonadati</taxon>
        <taxon>Pseudomonadota</taxon>
        <taxon>Alphaproteobacteria</taxon>
        <taxon>Acetobacterales</taxon>
        <taxon>Acetobacteraceae</taxon>
        <taxon>Acetobacter</taxon>
    </lineage>
</organism>
<accession>A0A252EIM4</accession>
<protein>
    <submittedName>
        <fullName evidence="2">Uncharacterized protein</fullName>
    </submittedName>
</protein>
<comment type="caution">
    <text evidence="2">The sequence shown here is derived from an EMBL/GenBank/DDBJ whole genome shotgun (WGS) entry which is preliminary data.</text>
</comment>